<dbReference type="AlphaFoldDB" id="A0A6B0SYL3"/>
<evidence type="ECO:0008006" key="3">
    <source>
        <dbReference type="Google" id="ProtNLM"/>
    </source>
</evidence>
<comment type="caution">
    <text evidence="1">The sequence shown here is derived from an EMBL/GenBank/DDBJ whole genome shotgun (WGS) entry which is preliminary data.</text>
</comment>
<dbReference type="InterPro" id="IPR029063">
    <property type="entry name" value="SAM-dependent_MTases_sf"/>
</dbReference>
<keyword evidence="2" id="KW-1185">Reference proteome</keyword>
<proteinExistence type="predicted"/>
<gene>
    <name evidence="1" type="ORF">GRX03_01300</name>
</gene>
<name>A0A6B0SYL3_9EURY</name>
<organism evidence="1 2">
    <name type="scientific">Halovenus carboxidivorans</name>
    <dbReference type="NCBI Taxonomy" id="2692199"/>
    <lineage>
        <taxon>Archaea</taxon>
        <taxon>Methanobacteriati</taxon>
        <taxon>Methanobacteriota</taxon>
        <taxon>Stenosarchaea group</taxon>
        <taxon>Halobacteria</taxon>
        <taxon>Halobacteriales</taxon>
        <taxon>Haloarculaceae</taxon>
        <taxon>Halovenus</taxon>
    </lineage>
</organism>
<dbReference type="EMBL" id="WUUT01000001">
    <property type="protein sequence ID" value="MXR50247.1"/>
    <property type="molecule type" value="Genomic_DNA"/>
</dbReference>
<dbReference type="Proteomes" id="UP000466535">
    <property type="component" value="Unassembled WGS sequence"/>
</dbReference>
<sequence>MTESFQRYLRAKRTVDDRALDARLIADLREALAARAEDSDGPLRVLEVGAGIGTMVARFFEWEILPPGATAYTAVDHQSENVAELPRYLRSWAADRDVSVDDAGRTLLGPDRRVDLETVDGDALAHAERTDEEYDLVVGAALLDIIDRSNLDALLGTLAPGGTYYFPITFDGETRFYPAHDADRTVERHYHAHMDAKPGGSSRAGGETLARLQATPGVSVDAAGSDWVVTPAEAGYPADEAYVLRHILSTVEEAVTEITDGEFEQLDRWIDRRTEQVDAGRLIYLTHQLDLLGRVDDPSRIASDSARQ</sequence>
<dbReference type="SUPFAM" id="SSF53335">
    <property type="entry name" value="S-adenosyl-L-methionine-dependent methyltransferases"/>
    <property type="match status" value="1"/>
</dbReference>
<evidence type="ECO:0000313" key="2">
    <source>
        <dbReference type="Proteomes" id="UP000466535"/>
    </source>
</evidence>
<evidence type="ECO:0000313" key="1">
    <source>
        <dbReference type="EMBL" id="MXR50247.1"/>
    </source>
</evidence>
<reference evidence="1 2" key="1">
    <citation type="submission" date="2019-12" db="EMBL/GenBank/DDBJ databases">
        <title>Isolation and characterization of three novel carbon monoxide-oxidizing members of Halobacteria from salione crusts and soils.</title>
        <authorList>
            <person name="Myers M.R."/>
            <person name="King G.M."/>
        </authorList>
    </citation>
    <scope>NUCLEOTIDE SEQUENCE [LARGE SCALE GENOMIC DNA]</scope>
    <source>
        <strain evidence="1 2">WSH3</strain>
    </source>
</reference>
<accession>A0A6B0SYL3</accession>
<dbReference type="Gene3D" id="3.40.50.150">
    <property type="entry name" value="Vaccinia Virus protein VP39"/>
    <property type="match status" value="1"/>
</dbReference>
<dbReference type="RefSeq" id="WP_368277891.1">
    <property type="nucleotide sequence ID" value="NZ_WUUT01000001.1"/>
</dbReference>
<protein>
    <recommendedName>
        <fullName evidence="3">Class I SAM-dependent methyltransferase</fullName>
    </recommendedName>
</protein>